<dbReference type="PANTHER" id="PTHR43537:SF5">
    <property type="entry name" value="UXU OPERON TRANSCRIPTIONAL REGULATOR"/>
    <property type="match status" value="1"/>
</dbReference>
<dbReference type="InterPro" id="IPR036388">
    <property type="entry name" value="WH-like_DNA-bd_sf"/>
</dbReference>
<dbReference type="Gene3D" id="1.20.120.530">
    <property type="entry name" value="GntR ligand-binding domain-like"/>
    <property type="match status" value="1"/>
</dbReference>
<dbReference type="Proteomes" id="UP000235703">
    <property type="component" value="Unassembled WGS sequence"/>
</dbReference>
<dbReference type="OrthoDB" id="4535513at2"/>
<dbReference type="InterPro" id="IPR036390">
    <property type="entry name" value="WH_DNA-bd_sf"/>
</dbReference>
<evidence type="ECO:0000256" key="3">
    <source>
        <dbReference type="ARBA" id="ARBA00023163"/>
    </source>
</evidence>
<evidence type="ECO:0000313" key="5">
    <source>
        <dbReference type="EMBL" id="PMB98781.1"/>
    </source>
</evidence>
<sequence length="229" mass="24873">MSTAAEELARDLRRRIMVGALKPGDALAGERELASEMSVSRTTVRAAMSLLAAEGFVTRKVGRHGGTFVRRPGADTVAASLRHAVASDGLPDVDLAEARLRLEPVCAELAAARRGSEHIDVLNSLQNEMATSLHRSHFLAANAKFHLEIARASRNTVFFSILSGLLHPIRDLTDNKEVVQQDHLRETVRAHEGVLRAIVNGDPVGARDAMHKHMSAHASLVTRARSEHP</sequence>
<dbReference type="SMART" id="SM00345">
    <property type="entry name" value="HTH_GNTR"/>
    <property type="match status" value="1"/>
</dbReference>
<keyword evidence="6" id="KW-1185">Reference proteome</keyword>
<dbReference type="EMBL" id="PNFZ01000002">
    <property type="protein sequence ID" value="PMB98781.1"/>
    <property type="molecule type" value="Genomic_DNA"/>
</dbReference>
<dbReference type="InterPro" id="IPR008920">
    <property type="entry name" value="TF_FadR/GntR_C"/>
</dbReference>
<dbReference type="CDD" id="cd07377">
    <property type="entry name" value="WHTH_GntR"/>
    <property type="match status" value="1"/>
</dbReference>
<dbReference type="RefSeq" id="WP_102161556.1">
    <property type="nucleotide sequence ID" value="NZ_PNFZ01000002.1"/>
</dbReference>
<proteinExistence type="predicted"/>
<dbReference type="PRINTS" id="PR00035">
    <property type="entry name" value="HTHGNTR"/>
</dbReference>
<dbReference type="GO" id="GO:0003700">
    <property type="term" value="F:DNA-binding transcription factor activity"/>
    <property type="evidence" value="ECO:0007669"/>
    <property type="project" value="InterPro"/>
</dbReference>
<accession>A0A2N6PJA9</accession>
<dbReference type="AlphaFoldDB" id="A0A2N6PJA9"/>
<reference evidence="5 6" key="1">
    <citation type="submission" date="2017-09" db="EMBL/GenBank/DDBJ databases">
        <title>Bacterial strain isolated from the female urinary microbiota.</title>
        <authorList>
            <person name="Thomas-White K."/>
            <person name="Kumar N."/>
            <person name="Forster S."/>
            <person name="Putonti C."/>
            <person name="Lawley T."/>
            <person name="Wolfe A.J."/>
        </authorList>
    </citation>
    <scope>NUCLEOTIDE SEQUENCE [LARGE SCALE GENOMIC DNA]</scope>
    <source>
        <strain evidence="5 6">UMB0680</strain>
    </source>
</reference>
<dbReference type="InterPro" id="IPR000524">
    <property type="entry name" value="Tscrpt_reg_HTH_GntR"/>
</dbReference>
<dbReference type="SUPFAM" id="SSF48008">
    <property type="entry name" value="GntR ligand-binding domain-like"/>
    <property type="match status" value="1"/>
</dbReference>
<evidence type="ECO:0000256" key="1">
    <source>
        <dbReference type="ARBA" id="ARBA00023015"/>
    </source>
</evidence>
<evidence type="ECO:0000313" key="6">
    <source>
        <dbReference type="Proteomes" id="UP000235703"/>
    </source>
</evidence>
<evidence type="ECO:0000256" key="2">
    <source>
        <dbReference type="ARBA" id="ARBA00023125"/>
    </source>
</evidence>
<dbReference type="Pfam" id="PF07729">
    <property type="entry name" value="FCD"/>
    <property type="match status" value="1"/>
</dbReference>
<keyword evidence="2" id="KW-0238">DNA-binding</keyword>
<dbReference type="InterPro" id="IPR011711">
    <property type="entry name" value="GntR_C"/>
</dbReference>
<dbReference type="GO" id="GO:0003677">
    <property type="term" value="F:DNA binding"/>
    <property type="evidence" value="ECO:0007669"/>
    <property type="project" value="UniProtKB-KW"/>
</dbReference>
<keyword evidence="3" id="KW-0804">Transcription</keyword>
<feature type="domain" description="HTH gntR-type" evidence="4">
    <location>
        <begin position="2"/>
        <end position="72"/>
    </location>
</feature>
<dbReference type="SMART" id="SM00895">
    <property type="entry name" value="FCD"/>
    <property type="match status" value="1"/>
</dbReference>
<dbReference type="Gene3D" id="1.10.10.10">
    <property type="entry name" value="Winged helix-like DNA-binding domain superfamily/Winged helix DNA-binding domain"/>
    <property type="match status" value="1"/>
</dbReference>
<evidence type="ECO:0000259" key="4">
    <source>
        <dbReference type="PROSITE" id="PS50949"/>
    </source>
</evidence>
<name>A0A2N6PJA9_9MICO</name>
<dbReference type="SUPFAM" id="SSF46785">
    <property type="entry name" value="Winged helix' DNA-binding domain"/>
    <property type="match status" value="1"/>
</dbReference>
<gene>
    <name evidence="5" type="ORF">CJ198_05590</name>
</gene>
<keyword evidence="1" id="KW-0805">Transcription regulation</keyword>
<protein>
    <recommendedName>
        <fullName evidence="4">HTH gntR-type domain-containing protein</fullName>
    </recommendedName>
</protein>
<dbReference type="PANTHER" id="PTHR43537">
    <property type="entry name" value="TRANSCRIPTIONAL REGULATOR, GNTR FAMILY"/>
    <property type="match status" value="1"/>
</dbReference>
<dbReference type="Pfam" id="PF00392">
    <property type="entry name" value="GntR"/>
    <property type="match status" value="1"/>
</dbReference>
<organism evidence="5 6">
    <name type="scientific">Brevibacterium luteolum</name>
    <dbReference type="NCBI Taxonomy" id="199591"/>
    <lineage>
        <taxon>Bacteria</taxon>
        <taxon>Bacillati</taxon>
        <taxon>Actinomycetota</taxon>
        <taxon>Actinomycetes</taxon>
        <taxon>Micrococcales</taxon>
        <taxon>Brevibacteriaceae</taxon>
        <taxon>Brevibacterium</taxon>
    </lineage>
</organism>
<dbReference type="PROSITE" id="PS50949">
    <property type="entry name" value="HTH_GNTR"/>
    <property type="match status" value="1"/>
</dbReference>
<comment type="caution">
    <text evidence="5">The sequence shown here is derived from an EMBL/GenBank/DDBJ whole genome shotgun (WGS) entry which is preliminary data.</text>
</comment>